<comment type="caution">
    <text evidence="3">The sequence shown here is derived from an EMBL/GenBank/DDBJ whole genome shotgun (WGS) entry which is preliminary data.</text>
</comment>
<feature type="non-terminal residue" evidence="3">
    <location>
        <position position="704"/>
    </location>
</feature>
<dbReference type="Proteomes" id="UP000265520">
    <property type="component" value="Unassembled WGS sequence"/>
</dbReference>
<feature type="region of interest" description="Disordered" evidence="1">
    <location>
        <begin position="657"/>
        <end position="704"/>
    </location>
</feature>
<dbReference type="SUPFAM" id="SSF46934">
    <property type="entry name" value="UBA-like"/>
    <property type="match status" value="1"/>
</dbReference>
<dbReference type="FunFam" id="1.10.8.10:FF:000067">
    <property type="entry name" value="E3 ubiquitin-protein ligase UPL1"/>
    <property type="match status" value="1"/>
</dbReference>
<dbReference type="EMBL" id="LXQA010004662">
    <property type="protein sequence ID" value="MCH83107.1"/>
    <property type="molecule type" value="Genomic_DNA"/>
</dbReference>
<dbReference type="AlphaFoldDB" id="A0A392M6N5"/>
<keyword evidence="4" id="KW-1185">Reference proteome</keyword>
<evidence type="ECO:0000313" key="3">
    <source>
        <dbReference type="EMBL" id="MCH83107.1"/>
    </source>
</evidence>
<evidence type="ECO:0000313" key="4">
    <source>
        <dbReference type="Proteomes" id="UP000265520"/>
    </source>
</evidence>
<reference evidence="3 4" key="1">
    <citation type="journal article" date="2018" name="Front. Plant Sci.">
        <title>Red Clover (Trifolium pratense) and Zigzag Clover (T. medium) - A Picture of Genomic Similarities and Differences.</title>
        <authorList>
            <person name="Dluhosova J."/>
            <person name="Istvanek J."/>
            <person name="Nedelnik J."/>
            <person name="Repkova J."/>
        </authorList>
    </citation>
    <scope>NUCLEOTIDE SEQUENCE [LARGE SCALE GENOMIC DNA]</scope>
    <source>
        <strain evidence="4">cv. 10/8</strain>
        <tissue evidence="3">Leaf</tissue>
    </source>
</reference>
<evidence type="ECO:0000256" key="1">
    <source>
        <dbReference type="SAM" id="MobiDB-lite"/>
    </source>
</evidence>
<dbReference type="PROSITE" id="PS50030">
    <property type="entry name" value="UBA"/>
    <property type="match status" value="1"/>
</dbReference>
<dbReference type="Pfam" id="PF22562">
    <property type="entry name" value="UBA_7"/>
    <property type="match status" value="1"/>
</dbReference>
<sequence>MLLPSRRRDDIVNVSPASKSVASTLASIALDHMNYGGHVNLSGTEESISTKCRYYGKVIDFIDSMLMERPDSCNPVLLNCLYGRGVIQSVLTTFEATSQLLFAVNRVPASPMDTDDANAKQDDKQDTNNSWIYGSLASYGKLMDHLVTSSFILSSFTKHLLAQPLTNGDTPFPRDPEAFMKVLQSIVLKTVLPVWTHPQFGDCSYEFISAVISIIRHVYSGVEVKNVNASGGSRITGPPPNETTISTIVEMGFSRSRAEEALRHVGSNSVELAMEWLFSHPEEVQEDDELARALAMSLGNSESDTKDAIPNSNANTTAQQVEDEIVQFPSVDELLSTCTKLLMKEPLAFPVRDLLVMICSQDDGKHRSSVVTFIVDRIKECGLVSNNENYIMLATLFHVLALILNEDTVAREAASKSGLIKIASDLLNQWDSSLDSKEKQQVPKWVTAAFLALDRLLQVDQKLNSEITEQLKKEVVDSQQASITIDEDRQNKLQSALGLSMKYADIHEQKRLVEIACSCMKNQLPSDTMHAVLLLCSNLTRTHSVALAFLDAGGLSLLLSLPTSSLFSGYDNVAASIVRHILEDPQTLRQAMESEIKHNLSVVPNRHPNGRVNPRNFLLNLASVISRDPAVFMQAAQSVCQVEMVGERPYIVLLKDKDKVKEKEKEKSKSSEKEKVQNSDGKAGVGHTNTAASGNGHGKFHDSN</sequence>
<evidence type="ECO:0000259" key="2">
    <source>
        <dbReference type="PROSITE" id="PS50030"/>
    </source>
</evidence>
<proteinExistence type="predicted"/>
<feature type="compositionally biased region" description="Basic and acidic residues" evidence="1">
    <location>
        <begin position="657"/>
        <end position="677"/>
    </location>
</feature>
<gene>
    <name evidence="3" type="ORF">A2U01_0003922</name>
</gene>
<dbReference type="InterPro" id="IPR015940">
    <property type="entry name" value="UBA"/>
</dbReference>
<feature type="domain" description="UBA" evidence="2">
    <location>
        <begin position="239"/>
        <end position="280"/>
    </location>
</feature>
<accession>A0A392M6N5</accession>
<protein>
    <submittedName>
        <fullName evidence="3">E3 ubiquitin-protein ligase UPL1-like</fullName>
    </submittedName>
</protein>
<dbReference type="InterPro" id="IPR003903">
    <property type="entry name" value="UIM_dom"/>
</dbReference>
<organism evidence="3 4">
    <name type="scientific">Trifolium medium</name>
    <dbReference type="NCBI Taxonomy" id="97028"/>
    <lineage>
        <taxon>Eukaryota</taxon>
        <taxon>Viridiplantae</taxon>
        <taxon>Streptophyta</taxon>
        <taxon>Embryophyta</taxon>
        <taxon>Tracheophyta</taxon>
        <taxon>Spermatophyta</taxon>
        <taxon>Magnoliopsida</taxon>
        <taxon>eudicotyledons</taxon>
        <taxon>Gunneridae</taxon>
        <taxon>Pentapetalae</taxon>
        <taxon>rosids</taxon>
        <taxon>fabids</taxon>
        <taxon>Fabales</taxon>
        <taxon>Fabaceae</taxon>
        <taxon>Papilionoideae</taxon>
        <taxon>50 kb inversion clade</taxon>
        <taxon>NPAAA clade</taxon>
        <taxon>Hologalegina</taxon>
        <taxon>IRL clade</taxon>
        <taxon>Trifolieae</taxon>
        <taxon>Trifolium</taxon>
    </lineage>
</organism>
<name>A0A392M6N5_9FABA</name>
<dbReference type="InterPro" id="IPR009060">
    <property type="entry name" value="UBA-like_sf"/>
</dbReference>
<dbReference type="Gene3D" id="1.10.8.10">
    <property type="entry name" value="DNA helicase RuvA subunit, C-terminal domain"/>
    <property type="match status" value="1"/>
</dbReference>
<dbReference type="CDD" id="cd14327">
    <property type="entry name" value="UBA_atUPL1_2_like"/>
    <property type="match status" value="1"/>
</dbReference>
<dbReference type="PROSITE" id="PS50330">
    <property type="entry name" value="UIM"/>
    <property type="match status" value="1"/>
</dbReference>
<dbReference type="SMART" id="SM00165">
    <property type="entry name" value="UBA"/>
    <property type="match status" value="1"/>
</dbReference>